<dbReference type="RefSeq" id="WP_388233328.1">
    <property type="nucleotide sequence ID" value="NZ_JBHVZQ010000003.1"/>
</dbReference>
<sequence length="228" mass="24983">MAIRTDLTPGSVRAVPLSRTLASEYAARWSELSDRWAARPGSVLGTLGPEGTSSDLTARFLAAGHGLSVRLFRTFDEVLDRLLAEELDFALVPSAYAGLTRFHWHRDLRLRAFFPRATPEYGIAAGDRVPPGDGPLSVAAMWEVRRIYAEVVPPALRDRDVHWVDASSTQHAAEIVAGGGARLAVTNAPGVRAHGLRWVATRPGAEILWTLFERSREHEAPFTADQQP</sequence>
<evidence type="ECO:0000313" key="2">
    <source>
        <dbReference type="Proteomes" id="UP001601627"/>
    </source>
</evidence>
<protein>
    <recommendedName>
        <fullName evidence="3">Prephenate dehydratase</fullName>
    </recommendedName>
</protein>
<reference evidence="1 2" key="1">
    <citation type="submission" date="2024-09" db="EMBL/GenBank/DDBJ databases">
        <title>The Natural Products Discovery Center: Release of the First 8490 Sequenced Strains for Exploring Actinobacteria Biosynthetic Diversity.</title>
        <authorList>
            <person name="Kalkreuter E."/>
            <person name="Kautsar S.A."/>
            <person name="Yang D."/>
            <person name="Bader C.D."/>
            <person name="Teijaro C.N."/>
            <person name="Fluegel L."/>
            <person name="Davis C.M."/>
            <person name="Simpson J.R."/>
            <person name="Lauterbach L."/>
            <person name="Steele A.D."/>
            <person name="Gui C."/>
            <person name="Meng S."/>
            <person name="Li G."/>
            <person name="Viehrig K."/>
            <person name="Ye F."/>
            <person name="Su P."/>
            <person name="Kiefer A.F."/>
            <person name="Nichols A."/>
            <person name="Cepeda A.J."/>
            <person name="Yan W."/>
            <person name="Fan B."/>
            <person name="Jiang Y."/>
            <person name="Adhikari A."/>
            <person name="Zheng C.-J."/>
            <person name="Schuster L."/>
            <person name="Cowan T.M."/>
            <person name="Smanski M.J."/>
            <person name="Chevrette M.G."/>
            <person name="De Carvalho L.P.S."/>
            <person name="Shen B."/>
        </authorList>
    </citation>
    <scope>NUCLEOTIDE SEQUENCE [LARGE SCALE GENOMIC DNA]</scope>
    <source>
        <strain evidence="1 2">NPDC058328</strain>
    </source>
</reference>
<organism evidence="1 2">
    <name type="scientific">Streptomyces marokkonensis</name>
    <dbReference type="NCBI Taxonomy" id="324855"/>
    <lineage>
        <taxon>Bacteria</taxon>
        <taxon>Bacillati</taxon>
        <taxon>Actinomycetota</taxon>
        <taxon>Actinomycetes</taxon>
        <taxon>Kitasatosporales</taxon>
        <taxon>Streptomycetaceae</taxon>
        <taxon>Streptomyces</taxon>
    </lineage>
</organism>
<proteinExistence type="predicted"/>
<comment type="caution">
    <text evidence="1">The sequence shown here is derived from an EMBL/GenBank/DDBJ whole genome shotgun (WGS) entry which is preliminary data.</text>
</comment>
<dbReference type="Proteomes" id="UP001601627">
    <property type="component" value="Unassembled WGS sequence"/>
</dbReference>
<name>A0ABW6Q0U5_9ACTN</name>
<dbReference type="EMBL" id="JBHVZQ010000003">
    <property type="protein sequence ID" value="MFF1272814.1"/>
    <property type="molecule type" value="Genomic_DNA"/>
</dbReference>
<gene>
    <name evidence="1" type="ORF">ACFVZC_05300</name>
</gene>
<keyword evidence="2" id="KW-1185">Reference proteome</keyword>
<evidence type="ECO:0008006" key="3">
    <source>
        <dbReference type="Google" id="ProtNLM"/>
    </source>
</evidence>
<evidence type="ECO:0000313" key="1">
    <source>
        <dbReference type="EMBL" id="MFF1272814.1"/>
    </source>
</evidence>
<accession>A0ABW6Q0U5</accession>